<evidence type="ECO:0000256" key="1">
    <source>
        <dbReference type="ARBA" id="ARBA00023054"/>
    </source>
</evidence>
<protein>
    <submittedName>
        <fullName evidence="7">Uncharacterized protein</fullName>
    </submittedName>
</protein>
<feature type="compositionally biased region" description="Basic residues" evidence="6">
    <location>
        <begin position="383"/>
        <end position="399"/>
    </location>
</feature>
<evidence type="ECO:0000313" key="8">
    <source>
        <dbReference type="Proteomes" id="UP001153076"/>
    </source>
</evidence>
<gene>
    <name evidence="7" type="ORF">Cgig2_010745</name>
</gene>
<evidence type="ECO:0000256" key="4">
    <source>
        <dbReference type="ARBA" id="ARBA00024208"/>
    </source>
</evidence>
<keyword evidence="1 5" id="KW-0175">Coiled coil</keyword>
<dbReference type="AlphaFoldDB" id="A0A9Q1KLD4"/>
<feature type="compositionally biased region" description="Polar residues" evidence="6">
    <location>
        <begin position="419"/>
        <end position="439"/>
    </location>
</feature>
<reference evidence="7" key="1">
    <citation type="submission" date="2022-04" db="EMBL/GenBank/DDBJ databases">
        <title>Carnegiea gigantea Genome sequencing and assembly v2.</title>
        <authorList>
            <person name="Copetti D."/>
            <person name="Sanderson M.J."/>
            <person name="Burquez A."/>
            <person name="Wojciechowski M.F."/>
        </authorList>
    </citation>
    <scope>NUCLEOTIDE SEQUENCE</scope>
    <source>
        <strain evidence="7">SGP5-SGP5p</strain>
        <tissue evidence="7">Aerial part</tissue>
    </source>
</reference>
<dbReference type="PANTHER" id="PTHR31908">
    <property type="entry name" value="PROTEIN CROWDED NUCLEI 4"/>
    <property type="match status" value="1"/>
</dbReference>
<dbReference type="GO" id="GO:0006997">
    <property type="term" value="P:nucleus organization"/>
    <property type="evidence" value="ECO:0007669"/>
    <property type="project" value="InterPro"/>
</dbReference>
<sequence length="504" mass="58108">MEDVRHQNELIDKETVELRLERERFGKDWEALDKKGAGVNKELELLGEKKQNFEKLQISEEERLKKEKARIKERFQLELESIRVEKESCRTAMEHEKKMLAEHAENEQNLMLQDFEQQRQNLENDMLQRQKEWEEIVQEKERAFEEIRLKESRNISDLKKDSDKRKDELEAERCCMEKERQEMELNKKQLEENTIEMFKDIQALDNLSQKLKNQREQLMSERACFSALIDKVKSCENCRYSMQTFLHHDLQLPPFQKCSLPRHSINEVKDASNAKEKATAGVNMGFSNLGGPISVFRNVETQMEHICYLKKANVRARTTVNDERGPLVGLVNDSSRNFQTGAGVGKEKVDNASSVDDSIVEGELQDIESQKSDLKGVHDQSGRKHGPGLHATSGHKRCHSQLSRLSESEQNVDHRNGKTDSVTTGGRSKRQQTAPGQSRYNFRRCTIRSNLVQVSTVKSTKFSSDKIVRFDKTANHAVESIIDEVKSAENITEYTGFSHLAIVV</sequence>
<accession>A0A9Q1KLD4</accession>
<feature type="compositionally biased region" description="Polar residues" evidence="6">
    <location>
        <begin position="400"/>
        <end position="409"/>
    </location>
</feature>
<organism evidence="7 8">
    <name type="scientific">Carnegiea gigantea</name>
    <dbReference type="NCBI Taxonomy" id="171969"/>
    <lineage>
        <taxon>Eukaryota</taxon>
        <taxon>Viridiplantae</taxon>
        <taxon>Streptophyta</taxon>
        <taxon>Embryophyta</taxon>
        <taxon>Tracheophyta</taxon>
        <taxon>Spermatophyta</taxon>
        <taxon>Magnoliopsida</taxon>
        <taxon>eudicotyledons</taxon>
        <taxon>Gunneridae</taxon>
        <taxon>Pentapetalae</taxon>
        <taxon>Caryophyllales</taxon>
        <taxon>Cactineae</taxon>
        <taxon>Cactaceae</taxon>
        <taxon>Cactoideae</taxon>
        <taxon>Echinocereeae</taxon>
        <taxon>Carnegiea</taxon>
    </lineage>
</organism>
<feature type="coiled-coil region" evidence="5">
    <location>
        <begin position="105"/>
        <end position="132"/>
    </location>
</feature>
<keyword evidence="2" id="KW-0539">Nucleus</keyword>
<dbReference type="Proteomes" id="UP001153076">
    <property type="component" value="Unassembled WGS sequence"/>
</dbReference>
<dbReference type="PANTHER" id="PTHR31908:SF9">
    <property type="entry name" value="PROTEIN CROWDED NUCLEI 3"/>
    <property type="match status" value="1"/>
</dbReference>
<dbReference type="EMBL" id="JAKOGI010000078">
    <property type="protein sequence ID" value="KAJ8445387.1"/>
    <property type="molecule type" value="Genomic_DNA"/>
</dbReference>
<comment type="caution">
    <text evidence="7">The sequence shown here is derived from an EMBL/GenBank/DDBJ whole genome shotgun (WGS) entry which is preliminary data.</text>
</comment>
<evidence type="ECO:0000256" key="5">
    <source>
        <dbReference type="SAM" id="Coils"/>
    </source>
</evidence>
<evidence type="ECO:0000256" key="6">
    <source>
        <dbReference type="SAM" id="MobiDB-lite"/>
    </source>
</evidence>
<dbReference type="GO" id="GO:0005652">
    <property type="term" value="C:nuclear lamina"/>
    <property type="evidence" value="ECO:0007669"/>
    <property type="project" value="UniProtKB-SubCell"/>
</dbReference>
<evidence type="ECO:0000256" key="2">
    <source>
        <dbReference type="ARBA" id="ARBA00023242"/>
    </source>
</evidence>
<feature type="coiled-coil region" evidence="5">
    <location>
        <begin position="176"/>
        <end position="224"/>
    </location>
</feature>
<dbReference type="InterPro" id="IPR040418">
    <property type="entry name" value="CRWN"/>
</dbReference>
<evidence type="ECO:0000256" key="3">
    <source>
        <dbReference type="ARBA" id="ARBA00024186"/>
    </source>
</evidence>
<proteinExistence type="inferred from homology"/>
<comment type="subcellular location">
    <subcellularLocation>
        <location evidence="3">Nucleus lamina</location>
    </subcellularLocation>
</comment>
<evidence type="ECO:0000313" key="7">
    <source>
        <dbReference type="EMBL" id="KAJ8445387.1"/>
    </source>
</evidence>
<feature type="region of interest" description="Disordered" evidence="6">
    <location>
        <begin position="333"/>
        <end position="439"/>
    </location>
</feature>
<keyword evidence="8" id="KW-1185">Reference proteome</keyword>
<feature type="compositionally biased region" description="Basic and acidic residues" evidence="6">
    <location>
        <begin position="368"/>
        <end position="382"/>
    </location>
</feature>
<dbReference type="OrthoDB" id="673795at2759"/>
<comment type="similarity">
    <text evidence="4">Belongs to the CRWN family.</text>
</comment>
<name>A0A9Q1KLD4_9CARY</name>